<dbReference type="Gene3D" id="2.30.29.30">
    <property type="entry name" value="Pleckstrin-homology domain (PH domain)/Phosphotyrosine-binding domain (PTB)"/>
    <property type="match status" value="1"/>
</dbReference>
<feature type="region of interest" description="Disordered" evidence="1">
    <location>
        <begin position="235"/>
        <end position="275"/>
    </location>
</feature>
<feature type="region of interest" description="Disordered" evidence="1">
    <location>
        <begin position="79"/>
        <end position="101"/>
    </location>
</feature>
<reference evidence="2" key="1">
    <citation type="submission" date="2019-03" db="EMBL/GenBank/DDBJ databases">
        <title>Long read genome sequence of the mycoparasitic Pythium oligandrum ATCC 38472 isolated from sugarbeet rhizosphere.</title>
        <authorList>
            <person name="Gaulin E."/>
        </authorList>
    </citation>
    <scope>NUCLEOTIDE SEQUENCE</scope>
    <source>
        <strain evidence="2">ATCC 38472_TT</strain>
    </source>
</reference>
<dbReference type="SUPFAM" id="SSF50729">
    <property type="entry name" value="PH domain-like"/>
    <property type="match status" value="1"/>
</dbReference>
<dbReference type="AlphaFoldDB" id="A0A8K1CER7"/>
<accession>A0A8K1CER7</accession>
<protein>
    <recommendedName>
        <fullName evidence="4">PH domain-containing protein</fullName>
    </recommendedName>
</protein>
<evidence type="ECO:0000313" key="2">
    <source>
        <dbReference type="EMBL" id="TMW60882.1"/>
    </source>
</evidence>
<feature type="region of interest" description="Disordered" evidence="1">
    <location>
        <begin position="134"/>
        <end position="192"/>
    </location>
</feature>
<dbReference type="OrthoDB" id="67500at2759"/>
<dbReference type="Proteomes" id="UP000794436">
    <property type="component" value="Unassembled WGS sequence"/>
</dbReference>
<proteinExistence type="predicted"/>
<feature type="region of interest" description="Disordered" evidence="1">
    <location>
        <begin position="323"/>
        <end position="381"/>
    </location>
</feature>
<evidence type="ECO:0000256" key="1">
    <source>
        <dbReference type="SAM" id="MobiDB-lite"/>
    </source>
</evidence>
<sequence length="591" mass="66885">MSTSRRESERGSLSGADLLGKLFVRRTSHGPKLPSSPVQDSLIDSDTMHSTSAHRMSIGNAFGFHFGGINRRFSRAVDESCSQLPSVEEETNPERRRRRKMESMSFAAMHSLFEPLHRPEEVYCLIDNKTFLETKREEDEESSDADSDSLTSDDNQADEEDTDQGVRRQSREATAGFDDFSDEEEKQSNSHCYDCDDDCGEDAEGLKFDHANFNVSVKRLVQTISSASMSGEFGHIGSSVLSNQDEEEASRRDSASDDSSDSSRHEDEGNNPILPEVKEALAKRAYLANTTNVMRHNCYIPMDEVQEELTTSVRRLVIDLKRDSEEQDTGGGLPFTRRRGNSLPSDRRPQHRSSKVDSSASTAVSISMDVGPTEPPKYRKRSTLARLAPRLFDNFRRKRKSYLYTDEELETVDGARWKIVELAFRFGGKHRFYLVQAVNMFFPLIKYGRHGGPHTTRLHCNRCGTLQWQHKRGGLSESVDLADVLQVIEGRQTAVFRKYLTNKDLESCSFSIIFQERTLDLETQSPSHRDWLMSALRTLITYARKQRQAEQRAIAEQALLPLEDASPGSMCGAYDVMMTSPRANLTPTLLW</sequence>
<name>A0A8K1CER7_PYTOL</name>
<evidence type="ECO:0000313" key="3">
    <source>
        <dbReference type="Proteomes" id="UP000794436"/>
    </source>
</evidence>
<organism evidence="2 3">
    <name type="scientific">Pythium oligandrum</name>
    <name type="common">Mycoparasitic fungus</name>
    <dbReference type="NCBI Taxonomy" id="41045"/>
    <lineage>
        <taxon>Eukaryota</taxon>
        <taxon>Sar</taxon>
        <taxon>Stramenopiles</taxon>
        <taxon>Oomycota</taxon>
        <taxon>Peronosporomycetes</taxon>
        <taxon>Pythiales</taxon>
        <taxon>Pythiaceae</taxon>
        <taxon>Pythium</taxon>
    </lineage>
</organism>
<feature type="compositionally biased region" description="Acidic residues" evidence="1">
    <location>
        <begin position="138"/>
        <end position="147"/>
    </location>
</feature>
<feature type="compositionally biased region" description="Polar residues" evidence="1">
    <location>
        <begin position="356"/>
        <end position="365"/>
    </location>
</feature>
<dbReference type="InterPro" id="IPR011993">
    <property type="entry name" value="PH-like_dom_sf"/>
</dbReference>
<comment type="caution">
    <text evidence="2">The sequence shown here is derived from an EMBL/GenBank/DDBJ whole genome shotgun (WGS) entry which is preliminary data.</text>
</comment>
<gene>
    <name evidence="2" type="ORF">Poli38472_000924</name>
</gene>
<evidence type="ECO:0008006" key="4">
    <source>
        <dbReference type="Google" id="ProtNLM"/>
    </source>
</evidence>
<dbReference type="EMBL" id="SPLM01000108">
    <property type="protein sequence ID" value="TMW60882.1"/>
    <property type="molecule type" value="Genomic_DNA"/>
</dbReference>
<feature type="compositionally biased region" description="Basic and acidic residues" evidence="1">
    <location>
        <begin position="249"/>
        <end position="268"/>
    </location>
</feature>
<keyword evidence="3" id="KW-1185">Reference proteome</keyword>